<dbReference type="Pfam" id="PF02575">
    <property type="entry name" value="YbaB_DNA_bd"/>
    <property type="match status" value="1"/>
</dbReference>
<dbReference type="STRING" id="909613.UO65_4639"/>
<dbReference type="InterPro" id="IPR004401">
    <property type="entry name" value="YbaB/EbfC"/>
</dbReference>
<accession>W7IIQ1</accession>
<protein>
    <recommendedName>
        <fullName evidence="4">YbaB/EbfC DNA-binding family protein</fullName>
    </recommendedName>
</protein>
<dbReference type="AlphaFoldDB" id="W7IIQ1"/>
<evidence type="ECO:0000256" key="1">
    <source>
        <dbReference type="SAM" id="MobiDB-lite"/>
    </source>
</evidence>
<feature type="region of interest" description="Disordered" evidence="1">
    <location>
        <begin position="103"/>
        <end position="144"/>
    </location>
</feature>
<reference evidence="2 3" key="1">
    <citation type="journal article" date="2014" name="Genome Announc.">
        <title>Draft Genome Sequence of the Antitrypanosomally Active Sponge-Associated Bacterium Actinokineospora sp. Strain EG49.</title>
        <authorList>
            <person name="Harjes J."/>
            <person name="Ryu T."/>
            <person name="Abdelmohsen U.R."/>
            <person name="Moitinho-Silva L."/>
            <person name="Horn H."/>
            <person name="Ravasi T."/>
            <person name="Hentschel U."/>
        </authorList>
    </citation>
    <scope>NUCLEOTIDE SEQUENCE [LARGE SCALE GENOMIC DNA]</scope>
    <source>
        <strain evidence="2 3">EG49</strain>
    </source>
</reference>
<proteinExistence type="predicted"/>
<evidence type="ECO:0008006" key="4">
    <source>
        <dbReference type="Google" id="ProtNLM"/>
    </source>
</evidence>
<comment type="caution">
    <text evidence="2">The sequence shown here is derived from an EMBL/GenBank/DDBJ whole genome shotgun (WGS) entry which is preliminary data.</text>
</comment>
<name>W7IIQ1_9PSEU</name>
<organism evidence="2 3">
    <name type="scientific">Actinokineospora spheciospongiae</name>
    <dbReference type="NCBI Taxonomy" id="909613"/>
    <lineage>
        <taxon>Bacteria</taxon>
        <taxon>Bacillati</taxon>
        <taxon>Actinomycetota</taxon>
        <taxon>Actinomycetes</taxon>
        <taxon>Pseudonocardiales</taxon>
        <taxon>Pseudonocardiaceae</taxon>
        <taxon>Actinokineospora</taxon>
    </lineage>
</organism>
<dbReference type="EMBL" id="AYXG01000173">
    <property type="protein sequence ID" value="EWC60073.1"/>
    <property type="molecule type" value="Genomic_DNA"/>
</dbReference>
<gene>
    <name evidence="2" type="ORF">UO65_4639</name>
</gene>
<evidence type="ECO:0000313" key="2">
    <source>
        <dbReference type="EMBL" id="EWC60073.1"/>
    </source>
</evidence>
<dbReference type="Gene3D" id="3.30.1310.10">
    <property type="entry name" value="Nucleoid-associated protein YbaB-like domain"/>
    <property type="match status" value="1"/>
</dbReference>
<dbReference type="Proteomes" id="UP000019277">
    <property type="component" value="Unassembled WGS sequence"/>
</dbReference>
<dbReference type="InterPro" id="IPR036894">
    <property type="entry name" value="YbaB-like_sf"/>
</dbReference>
<dbReference type="SUPFAM" id="SSF82607">
    <property type="entry name" value="YbaB-like"/>
    <property type="match status" value="1"/>
</dbReference>
<dbReference type="GO" id="GO:0003677">
    <property type="term" value="F:DNA binding"/>
    <property type="evidence" value="ECO:0007669"/>
    <property type="project" value="InterPro"/>
</dbReference>
<dbReference type="RefSeq" id="WP_052021604.1">
    <property type="nucleotide sequence ID" value="NZ_AYXG01000173.1"/>
</dbReference>
<accession>A0A8E2X5K9</accession>
<keyword evidence="3" id="KW-1185">Reference proteome</keyword>
<evidence type="ECO:0000313" key="3">
    <source>
        <dbReference type="Proteomes" id="UP000019277"/>
    </source>
</evidence>
<dbReference type="eggNOG" id="COG0718">
    <property type="taxonomic scope" value="Bacteria"/>
</dbReference>
<dbReference type="PATRIC" id="fig|909613.9.peg.4641"/>
<sequence>MKTPDEWLRDFETRVADARERSVRLQEGLAQADGAASSADGAIAVRVSPNGALQDIRLGQACAGRSPERLAAEIVAVARQAQRAAAAKVVEAFEAVGEGGSDTLRVITDYLPPPEGDDTATPPPSPLDDDGDFSDDSILRRGRR</sequence>